<feature type="compositionally biased region" description="Basic and acidic residues" evidence="1">
    <location>
        <begin position="33"/>
        <end position="42"/>
    </location>
</feature>
<comment type="caution">
    <text evidence="3">The sequence shown here is derived from an EMBL/GenBank/DDBJ whole genome shotgun (WGS) entry which is preliminary data.</text>
</comment>
<feature type="region of interest" description="Disordered" evidence="1">
    <location>
        <begin position="1"/>
        <end position="45"/>
    </location>
</feature>
<protein>
    <submittedName>
        <fullName evidence="3">Zinc finger, CCHC-type containing protein</fullName>
    </submittedName>
</protein>
<evidence type="ECO:0000313" key="3">
    <source>
        <dbReference type="EMBL" id="GJS64888.1"/>
    </source>
</evidence>
<reference evidence="3" key="2">
    <citation type="submission" date="2022-01" db="EMBL/GenBank/DDBJ databases">
        <authorList>
            <person name="Yamashiro T."/>
            <person name="Shiraishi A."/>
            <person name="Satake H."/>
            <person name="Nakayama K."/>
        </authorList>
    </citation>
    <scope>NUCLEOTIDE SEQUENCE</scope>
</reference>
<dbReference type="InterPro" id="IPR054722">
    <property type="entry name" value="PolX-like_BBD"/>
</dbReference>
<evidence type="ECO:0000256" key="1">
    <source>
        <dbReference type="SAM" id="MobiDB-lite"/>
    </source>
</evidence>
<gene>
    <name evidence="3" type="ORF">Tco_0679452</name>
</gene>
<evidence type="ECO:0000259" key="2">
    <source>
        <dbReference type="Pfam" id="PF22936"/>
    </source>
</evidence>
<dbReference type="Pfam" id="PF22936">
    <property type="entry name" value="Pol_BBD"/>
    <property type="match status" value="1"/>
</dbReference>
<reference evidence="3" key="1">
    <citation type="journal article" date="2022" name="Int. J. Mol. Sci.">
        <title>Draft Genome of Tanacetum Coccineum: Genomic Comparison of Closely Related Tanacetum-Family Plants.</title>
        <authorList>
            <person name="Yamashiro T."/>
            <person name="Shiraishi A."/>
            <person name="Nakayama K."/>
            <person name="Satake H."/>
        </authorList>
    </citation>
    <scope>NUCLEOTIDE SEQUENCE</scope>
</reference>
<organism evidence="3 4">
    <name type="scientific">Tanacetum coccineum</name>
    <dbReference type="NCBI Taxonomy" id="301880"/>
    <lineage>
        <taxon>Eukaryota</taxon>
        <taxon>Viridiplantae</taxon>
        <taxon>Streptophyta</taxon>
        <taxon>Embryophyta</taxon>
        <taxon>Tracheophyta</taxon>
        <taxon>Spermatophyta</taxon>
        <taxon>Magnoliopsida</taxon>
        <taxon>eudicotyledons</taxon>
        <taxon>Gunneridae</taxon>
        <taxon>Pentapetalae</taxon>
        <taxon>asterids</taxon>
        <taxon>campanulids</taxon>
        <taxon>Asterales</taxon>
        <taxon>Asteraceae</taxon>
        <taxon>Asteroideae</taxon>
        <taxon>Anthemideae</taxon>
        <taxon>Anthemidinae</taxon>
        <taxon>Tanacetum</taxon>
    </lineage>
</organism>
<dbReference type="PANTHER" id="PTHR47592:SF27">
    <property type="entry name" value="OS08G0421700 PROTEIN"/>
    <property type="match status" value="1"/>
</dbReference>
<dbReference type="Proteomes" id="UP001151760">
    <property type="component" value="Unassembled WGS sequence"/>
</dbReference>
<evidence type="ECO:0000313" key="4">
    <source>
        <dbReference type="Proteomes" id="UP001151760"/>
    </source>
</evidence>
<name>A0ABQ4XHV8_9ASTR</name>
<sequence>MNGASTSKVNYVDSGKNNTENDKKRKGTWNSSKDNKKDKKPLSEWYDSGSNVCNNKDLFKTYKETEDGDEVMMGDNHTSNVIGSRNVEIQFTSGKKLTLMNVLHVPNIRKNLVSGFKLCKSGVKVVIESNKVILSKANVFVGKAYACDGMFKLNIN</sequence>
<dbReference type="PANTHER" id="PTHR47592">
    <property type="entry name" value="PBF68 PROTEIN"/>
    <property type="match status" value="1"/>
</dbReference>
<dbReference type="EMBL" id="BQNB010009537">
    <property type="protein sequence ID" value="GJS64888.1"/>
    <property type="molecule type" value="Genomic_DNA"/>
</dbReference>
<accession>A0ABQ4XHV8</accession>
<keyword evidence="4" id="KW-1185">Reference proteome</keyword>
<feature type="domain" description="Retrovirus-related Pol polyprotein from transposon TNT 1-94-like beta-barrel" evidence="2">
    <location>
        <begin position="47"/>
        <end position="122"/>
    </location>
</feature>
<proteinExistence type="predicted"/>